<name>A0A8J5LWG7_9STRA</name>
<feature type="compositionally biased region" description="Polar residues" evidence="1">
    <location>
        <begin position="19"/>
        <end position="34"/>
    </location>
</feature>
<feature type="region of interest" description="Disordered" evidence="1">
    <location>
        <begin position="14"/>
        <end position="73"/>
    </location>
</feature>
<sequence length="73" mass="8489">QLFHSYKVIHQHHLRSRRLTQPTTGVHTFRSSVPTFRPRRKCAKSQYRAPGKKRKRKQTDIDSESGNNSGDGE</sequence>
<evidence type="ECO:0000256" key="1">
    <source>
        <dbReference type="SAM" id="MobiDB-lite"/>
    </source>
</evidence>
<accession>A0A8J5LWG7</accession>
<reference evidence="2" key="1">
    <citation type="submission" date="2021-01" db="EMBL/GenBank/DDBJ databases">
        <title>Phytophthora aleatoria, a newly-described species from Pinus radiata is distinct from Phytophthora cactorum isolates based on comparative genomics.</title>
        <authorList>
            <person name="Mcdougal R."/>
            <person name="Panda P."/>
            <person name="Williams N."/>
            <person name="Studholme D.J."/>
        </authorList>
    </citation>
    <scope>NUCLEOTIDE SEQUENCE</scope>
    <source>
        <strain evidence="2">NZFS 4037</strain>
    </source>
</reference>
<proteinExistence type="predicted"/>
<evidence type="ECO:0000313" key="2">
    <source>
        <dbReference type="EMBL" id="KAG6946535.1"/>
    </source>
</evidence>
<organism evidence="2 3">
    <name type="scientific">Phytophthora aleatoria</name>
    <dbReference type="NCBI Taxonomy" id="2496075"/>
    <lineage>
        <taxon>Eukaryota</taxon>
        <taxon>Sar</taxon>
        <taxon>Stramenopiles</taxon>
        <taxon>Oomycota</taxon>
        <taxon>Peronosporomycetes</taxon>
        <taxon>Peronosporales</taxon>
        <taxon>Peronosporaceae</taxon>
        <taxon>Phytophthora</taxon>
    </lineage>
</organism>
<feature type="non-terminal residue" evidence="2">
    <location>
        <position position="73"/>
    </location>
</feature>
<comment type="caution">
    <text evidence="2">The sequence shown here is derived from an EMBL/GenBank/DDBJ whole genome shotgun (WGS) entry which is preliminary data.</text>
</comment>
<dbReference type="EMBL" id="JAENGY010001865">
    <property type="protein sequence ID" value="KAG6946535.1"/>
    <property type="molecule type" value="Genomic_DNA"/>
</dbReference>
<keyword evidence="3" id="KW-1185">Reference proteome</keyword>
<feature type="compositionally biased region" description="Polar residues" evidence="1">
    <location>
        <begin position="64"/>
        <end position="73"/>
    </location>
</feature>
<evidence type="ECO:0000313" key="3">
    <source>
        <dbReference type="Proteomes" id="UP000709295"/>
    </source>
</evidence>
<dbReference type="Proteomes" id="UP000709295">
    <property type="component" value="Unassembled WGS sequence"/>
</dbReference>
<protein>
    <submittedName>
        <fullName evidence="2">Uncharacterized protein</fullName>
    </submittedName>
</protein>
<dbReference type="AlphaFoldDB" id="A0A8J5LWG7"/>
<gene>
    <name evidence="2" type="ORF">JG688_00016001</name>
</gene>